<dbReference type="Proteomes" id="UP000014680">
    <property type="component" value="Unassembled WGS sequence"/>
</dbReference>
<dbReference type="OrthoDB" id="760868at2759"/>
<dbReference type="VEuPathDB" id="AmoebaDB:EIN_359420"/>
<gene>
    <name evidence="4" type="ORF">EIN_359420</name>
</gene>
<proteinExistence type="predicted"/>
<evidence type="ECO:0000256" key="1">
    <source>
        <dbReference type="ARBA" id="ARBA00004496"/>
    </source>
</evidence>
<dbReference type="EMBL" id="KB206483">
    <property type="protein sequence ID" value="ELP90859.1"/>
    <property type="molecule type" value="Genomic_DNA"/>
</dbReference>
<dbReference type="GO" id="GO:0005829">
    <property type="term" value="C:cytosol"/>
    <property type="evidence" value="ECO:0007669"/>
    <property type="project" value="TreeGrafter"/>
</dbReference>
<evidence type="ECO:0000256" key="3">
    <source>
        <dbReference type="ARBA" id="ARBA00022927"/>
    </source>
</evidence>
<dbReference type="AlphaFoldDB" id="A0A0A1UDN6"/>
<dbReference type="GO" id="GO:0005635">
    <property type="term" value="C:nuclear envelope"/>
    <property type="evidence" value="ECO:0007669"/>
    <property type="project" value="TreeGrafter"/>
</dbReference>
<evidence type="ECO:0000313" key="4">
    <source>
        <dbReference type="EMBL" id="ELP90859.1"/>
    </source>
</evidence>
<keyword evidence="2" id="KW-0963">Cytoplasm</keyword>
<dbReference type="SUPFAM" id="SSF48371">
    <property type="entry name" value="ARM repeat"/>
    <property type="match status" value="1"/>
</dbReference>
<keyword evidence="3" id="KW-0813">Transport</keyword>
<evidence type="ECO:0000313" key="5">
    <source>
        <dbReference type="Proteomes" id="UP000014680"/>
    </source>
</evidence>
<dbReference type="Gene3D" id="1.25.10.10">
    <property type="entry name" value="Leucine-rich Repeat Variant"/>
    <property type="match status" value="1"/>
</dbReference>
<dbReference type="GO" id="GO:0006606">
    <property type="term" value="P:protein import into nucleus"/>
    <property type="evidence" value="ECO:0007669"/>
    <property type="project" value="TreeGrafter"/>
</dbReference>
<dbReference type="RefSeq" id="XP_004257630.1">
    <property type="nucleotide sequence ID" value="XM_004257582.1"/>
</dbReference>
<name>A0A0A1UDN6_ENTIV</name>
<comment type="subcellular location">
    <subcellularLocation>
        <location evidence="1">Cytoplasm</location>
    </subcellularLocation>
</comment>
<dbReference type="GeneID" id="14889845"/>
<dbReference type="InterPro" id="IPR011989">
    <property type="entry name" value="ARM-like"/>
</dbReference>
<sequence>MSVKERILQTCKMTFSGNTEMLKNANTYFESLFAEQTFGISALDILVSNETLPLKQIVSINFKRYFKLVYGSLNDVDKTAYKELLLKIIIQTPVLVQKQITEVFSYIIELEFPKGCQDLLKNLITFFHSQEILHNENSFKGVMMVINTIIKAKRFKTELYPFMIEFVNQIFSMYLTVFTTAVSSKMFTYTKPLLKAFKYLLYTKIPPFFNQQNTTQFYQAALTLLAMPFEFNQNSEKHPQLSSVINLIRGTTSIISQYTSKNNRKQSPTLTFFVENIACDFLKVMLSQMRDGLPKVLYYYMFVLMSYSVKTAKLSNVIQSVFPALLDQIIVKKLMITDAQMNLMMTEPATYLSELQDEEIGAVDAWYGALSLILNIKMYRPKNYLPLFLNPLLAVVPTTPEMLNKDEKLIDCACFILSKIVSSFTISQDYAKYVPALLSTTVPLLLKSGKVLLIRRGCDLFESLFVVLNYKKNVPLPQEVLNVVQLVFSLLTSNNLIVKVSAGSTLGLFVSYDCLRESFRPILTPMFDVLMQTAHIYESDTVVSTMSELIQKFPTETLPNSLQLTQGLFEILLSVENNYEDSDENTQIKMMDSVHVATDSICYLIEINKSNFNATEKFANTFIPYILKQVQITTDFQNESFDNTVTLALALAKALPTPYCVQMQQLFSMLLSLTPNMNYSTLSSTETLISKMISRCPELILVPTNMENLVILTKKFLLSEDMEVEIMSVYNTIRVALQKNPGKMDQFIVFLIDIVIPLVQKKNPAFFLQQVEAILDCIVSNPAFTLAVLNQRGFLNDLFQLWNGMIANKLPSLMDKKLSILAMLSILTIPINNMPQIVSQSLTNFYETIVQVVVAAQSQRKKTQAYYEEQRKNGGTSILNKMEDVGEDEDILYDDEVNDEDVKAAMEQYLNGGIDLDEDILDDEEENDDDDLVIDERNAFYVVMRRILEGDLKDQRHVVAIQGLTTVAREEFAKIFVEQAPSK</sequence>
<keyword evidence="3" id="KW-0653">Protein transport</keyword>
<dbReference type="PANTHER" id="PTHR10997">
    <property type="entry name" value="IMPORTIN-7, 8, 11"/>
    <property type="match status" value="1"/>
</dbReference>
<dbReference type="KEGG" id="eiv:EIN_359420"/>
<protein>
    <submittedName>
        <fullName evidence="4">Importin beta SMX1, putative</fullName>
    </submittedName>
</protein>
<dbReference type="InterPro" id="IPR016024">
    <property type="entry name" value="ARM-type_fold"/>
</dbReference>
<keyword evidence="5" id="KW-1185">Reference proteome</keyword>
<accession>A0A0A1UDN6</accession>
<evidence type="ECO:0000256" key="2">
    <source>
        <dbReference type="ARBA" id="ARBA00022490"/>
    </source>
</evidence>
<organism evidence="4 5">
    <name type="scientific">Entamoeba invadens IP1</name>
    <dbReference type="NCBI Taxonomy" id="370355"/>
    <lineage>
        <taxon>Eukaryota</taxon>
        <taxon>Amoebozoa</taxon>
        <taxon>Evosea</taxon>
        <taxon>Archamoebae</taxon>
        <taxon>Mastigamoebida</taxon>
        <taxon>Entamoebidae</taxon>
        <taxon>Entamoeba</taxon>
    </lineage>
</organism>
<dbReference type="OMA" id="NGAHANF"/>
<reference evidence="4 5" key="1">
    <citation type="submission" date="2012-10" db="EMBL/GenBank/DDBJ databases">
        <authorList>
            <person name="Zafar N."/>
            <person name="Inman J."/>
            <person name="Hall N."/>
            <person name="Lorenzi H."/>
            <person name="Caler E."/>
        </authorList>
    </citation>
    <scope>NUCLEOTIDE SEQUENCE [LARGE SCALE GENOMIC DNA]</scope>
    <source>
        <strain evidence="4 5">IP1</strain>
    </source>
</reference>
<dbReference type="PANTHER" id="PTHR10997:SF18">
    <property type="entry name" value="D-IMPORTIN 7_RANBP7"/>
    <property type="match status" value="1"/>
</dbReference>